<evidence type="ECO:0000313" key="3">
    <source>
        <dbReference type="EMBL" id="MBA1375505.1"/>
    </source>
</evidence>
<comment type="caution">
    <text evidence="3">The sequence shown here is derived from an EMBL/GenBank/DDBJ whole genome shotgun (WGS) entry which is preliminary data.</text>
</comment>
<proteinExistence type="predicted"/>
<keyword evidence="4" id="KW-1185">Reference proteome</keyword>
<dbReference type="Pfam" id="PF07486">
    <property type="entry name" value="Hydrolase_2"/>
    <property type="match status" value="1"/>
</dbReference>
<evidence type="ECO:0000313" key="4">
    <source>
        <dbReference type="Proteomes" id="UP000589292"/>
    </source>
</evidence>
<feature type="compositionally biased region" description="Polar residues" evidence="1">
    <location>
        <begin position="333"/>
        <end position="355"/>
    </location>
</feature>
<protein>
    <submittedName>
        <fullName evidence="3">Cell wall hydrolase</fullName>
    </submittedName>
</protein>
<name>A0A7V8RFG2_9SPHN</name>
<dbReference type="RefSeq" id="WP_181268044.1">
    <property type="nucleotide sequence ID" value="NZ_BAAAGB010000001.1"/>
</dbReference>
<dbReference type="GO" id="GO:0016787">
    <property type="term" value="F:hydrolase activity"/>
    <property type="evidence" value="ECO:0007669"/>
    <property type="project" value="UniProtKB-KW"/>
</dbReference>
<feature type="domain" description="Cell wall hydrolase SleB" evidence="2">
    <location>
        <begin position="119"/>
        <end position="227"/>
    </location>
</feature>
<dbReference type="EMBL" id="VDES01000003">
    <property type="protein sequence ID" value="MBA1375505.1"/>
    <property type="molecule type" value="Genomic_DNA"/>
</dbReference>
<gene>
    <name evidence="3" type="ORF">FG486_14240</name>
</gene>
<feature type="region of interest" description="Disordered" evidence="1">
    <location>
        <begin position="318"/>
        <end position="355"/>
    </location>
</feature>
<dbReference type="Proteomes" id="UP000589292">
    <property type="component" value="Unassembled WGS sequence"/>
</dbReference>
<accession>A0A7V8RFG2</accession>
<dbReference type="AlphaFoldDB" id="A0A7V8RFG2"/>
<keyword evidence="3" id="KW-0378">Hydrolase</keyword>
<evidence type="ECO:0000259" key="2">
    <source>
        <dbReference type="Pfam" id="PF07486"/>
    </source>
</evidence>
<evidence type="ECO:0000256" key="1">
    <source>
        <dbReference type="SAM" id="MobiDB-lite"/>
    </source>
</evidence>
<dbReference type="InterPro" id="IPR011105">
    <property type="entry name" value="Cell_wall_hydrolase_SleB"/>
</dbReference>
<reference evidence="3 4" key="1">
    <citation type="journal article" date="1994" name="Int. J. Syst. Bacteriol.">
        <title>Phylogenetic positions of novel aerobic, bacteriochlorophyll a-containing bacteria and description of Roseococcus thiosulfatophilus gen. nov., sp. nov., Erythromicrobium ramosum gen. nov., sp. nov., and Erythrobacter litoralis sp. nov.</title>
        <authorList>
            <person name="Yurkov V."/>
            <person name="Stackebrandt E."/>
            <person name="Holmes A."/>
            <person name="Fuerst J.A."/>
            <person name="Hugenholtz P."/>
            <person name="Golecki J."/>
            <person name="Gad'on N."/>
            <person name="Gorlenko V.M."/>
            <person name="Kompantseva E.I."/>
            <person name="Drews G."/>
        </authorList>
    </citation>
    <scope>NUCLEOTIDE SEQUENCE [LARGE SCALE GENOMIC DNA]</scope>
    <source>
        <strain evidence="3 4">KR-99</strain>
    </source>
</reference>
<sequence>MGLREWIAWLLLALVLSVGASQIVRAQRADEIERAPRYQPEGGMAFEHAGENFPGSAFYYLDDAGSLAPPAPAVLIDQEPGPGTATYMVRGMALTGSPLDHARALQCLTAAIYYEAAMEPDAGQQAVAQVVLNRVMHPSYPNTVCGVVYQGSERASGCQFTFSCDGAMARAPSPIYWARARRVAERALAGYVYRPVGTATHYHTTEVSPYWAPSLDYIGTIGAHRFYRWQGAAGRSIAFNARYLGGEPFPGPKPRTVFTLAGGVDPLDPLVLAKAYEAARLKAEAENAGALEAQRLGRPSAVANPAISASPAPAYAPEIARRGGENALRGSNLPDNSQIRPEYRNSGQWIRQPGT</sequence>
<organism evidence="3 4">
    <name type="scientific">Sphingomonas ursincola</name>
    <dbReference type="NCBI Taxonomy" id="56361"/>
    <lineage>
        <taxon>Bacteria</taxon>
        <taxon>Pseudomonadati</taxon>
        <taxon>Pseudomonadota</taxon>
        <taxon>Alphaproteobacteria</taxon>
        <taxon>Sphingomonadales</taxon>
        <taxon>Sphingomonadaceae</taxon>
        <taxon>Sphingomonas</taxon>
    </lineage>
</organism>
<dbReference type="InterPro" id="IPR042047">
    <property type="entry name" value="SleB_dom1"/>
</dbReference>
<dbReference type="Gene3D" id="1.10.10.2520">
    <property type="entry name" value="Cell wall hydrolase SleB, domain 1"/>
    <property type="match status" value="1"/>
</dbReference>